<protein>
    <submittedName>
        <fullName evidence="3">Uncharacterized protein</fullName>
    </submittedName>
</protein>
<keyword evidence="1" id="KW-0812">Transmembrane</keyword>
<sequence length="82" mass="9213">MILYGGFLKSTQSGIYIFALANIGGNAFQMALSTFYLGPISIMQDFLFSGGQESFGAKFLSYLFLAQWYEEMFIQIIIAVDR</sequence>
<organism evidence="2 3">
    <name type="scientific">Acrobeloides nanus</name>
    <dbReference type="NCBI Taxonomy" id="290746"/>
    <lineage>
        <taxon>Eukaryota</taxon>
        <taxon>Metazoa</taxon>
        <taxon>Ecdysozoa</taxon>
        <taxon>Nematoda</taxon>
        <taxon>Chromadorea</taxon>
        <taxon>Rhabditida</taxon>
        <taxon>Tylenchina</taxon>
        <taxon>Cephalobomorpha</taxon>
        <taxon>Cephaloboidea</taxon>
        <taxon>Cephalobidae</taxon>
        <taxon>Acrobeloides</taxon>
    </lineage>
</organism>
<accession>A0A914DLH6</accession>
<keyword evidence="1" id="KW-1133">Transmembrane helix</keyword>
<evidence type="ECO:0000256" key="1">
    <source>
        <dbReference type="SAM" id="Phobius"/>
    </source>
</evidence>
<proteinExistence type="predicted"/>
<dbReference type="Proteomes" id="UP000887540">
    <property type="component" value="Unplaced"/>
</dbReference>
<evidence type="ECO:0000313" key="2">
    <source>
        <dbReference type="Proteomes" id="UP000887540"/>
    </source>
</evidence>
<name>A0A914DLH6_9BILA</name>
<keyword evidence="2" id="KW-1185">Reference proteome</keyword>
<dbReference type="WBParaSite" id="ACRNAN_scaffold299.g30931.t1">
    <property type="protein sequence ID" value="ACRNAN_scaffold299.g30931.t1"/>
    <property type="gene ID" value="ACRNAN_scaffold299.g30931"/>
</dbReference>
<dbReference type="AlphaFoldDB" id="A0A914DLH6"/>
<evidence type="ECO:0000313" key="3">
    <source>
        <dbReference type="WBParaSite" id="ACRNAN_scaffold299.g30931.t1"/>
    </source>
</evidence>
<reference evidence="3" key="1">
    <citation type="submission" date="2022-11" db="UniProtKB">
        <authorList>
            <consortium name="WormBaseParasite"/>
        </authorList>
    </citation>
    <scope>IDENTIFICATION</scope>
</reference>
<keyword evidence="1" id="KW-0472">Membrane</keyword>
<feature type="transmembrane region" description="Helical" evidence="1">
    <location>
        <begin position="15"/>
        <end position="38"/>
    </location>
</feature>